<name>A0AAJ0IAY5_9PEZI</name>
<organism evidence="2 3">
    <name type="scientific">Neurospora hispaniola</name>
    <dbReference type="NCBI Taxonomy" id="588809"/>
    <lineage>
        <taxon>Eukaryota</taxon>
        <taxon>Fungi</taxon>
        <taxon>Dikarya</taxon>
        <taxon>Ascomycota</taxon>
        <taxon>Pezizomycotina</taxon>
        <taxon>Sordariomycetes</taxon>
        <taxon>Sordariomycetidae</taxon>
        <taxon>Sordariales</taxon>
        <taxon>Sordariaceae</taxon>
        <taxon>Neurospora</taxon>
    </lineage>
</organism>
<reference evidence="2 3" key="1">
    <citation type="journal article" date="2023" name="Mol. Phylogenet. Evol.">
        <title>Genome-scale phylogeny and comparative genomics of the fungal order Sordariales.</title>
        <authorList>
            <person name="Hensen N."/>
            <person name="Bonometti L."/>
            <person name="Westerberg I."/>
            <person name="Brannstrom I.O."/>
            <person name="Guillou S."/>
            <person name="Cros-Aarteil S."/>
            <person name="Calhoun S."/>
            <person name="Haridas S."/>
            <person name="Kuo A."/>
            <person name="Mondo S."/>
            <person name="Pangilinan J."/>
            <person name="Riley R."/>
            <person name="LaButti K."/>
            <person name="Andreopoulos B."/>
            <person name="Lipzen A."/>
            <person name="Chen C."/>
            <person name="Yan M."/>
            <person name="Daum C."/>
            <person name="Ng V."/>
            <person name="Clum A."/>
            <person name="Steindorff A."/>
            <person name="Ohm R.A."/>
            <person name="Martin F."/>
            <person name="Silar P."/>
            <person name="Natvig D.O."/>
            <person name="Lalanne C."/>
            <person name="Gautier V."/>
            <person name="Ament-Velasquez S.L."/>
            <person name="Kruys A."/>
            <person name="Hutchinson M.I."/>
            <person name="Powell A.J."/>
            <person name="Barry K."/>
            <person name="Miller A.N."/>
            <person name="Grigoriev I.V."/>
            <person name="Debuchy R."/>
            <person name="Gladieux P."/>
            <person name="Hiltunen Thoren M."/>
            <person name="Johannesson H."/>
        </authorList>
    </citation>
    <scope>NUCLEOTIDE SEQUENCE [LARGE SCALE GENOMIC DNA]</scope>
    <source>
        <strain evidence="2 3">FGSC 10403</strain>
    </source>
</reference>
<proteinExistence type="predicted"/>
<dbReference type="Proteomes" id="UP001285908">
    <property type="component" value="Unassembled WGS sequence"/>
</dbReference>
<dbReference type="EMBL" id="JAULSX010000003">
    <property type="protein sequence ID" value="KAK3495171.1"/>
    <property type="molecule type" value="Genomic_DNA"/>
</dbReference>
<feature type="region of interest" description="Disordered" evidence="1">
    <location>
        <begin position="38"/>
        <end position="66"/>
    </location>
</feature>
<feature type="compositionally biased region" description="Low complexity" evidence="1">
    <location>
        <begin position="38"/>
        <end position="48"/>
    </location>
</feature>
<accession>A0AAJ0IAY5</accession>
<sequence>MAETSVLSILKVRSSEQQIDHVHHRTWLPKLCKAEATAESSQAEASSSDPRGRRRAEVGAGELEGQVKPETLEASLVSLPARGGAIHRNPAHITCRGCFLECSRFPDRPGFLVESPSCLACPAPPFPESPLAITSSPPPIAGLLDLESCRHFGADIGSETEEACEGFCGLQSGQEFPALEDRLDTFFKRTSSGLPDTLETVSTAFPCGLVELAGDDSVRLGRGRHGRLRYTFPPYGWAFKNTRVSAVPTYLAHDVADIAPSEKHDLLEIRSGGLYKRIQIETRMRLKAGAVIINFQDWYR</sequence>
<comment type="caution">
    <text evidence="2">The sequence shown here is derived from an EMBL/GenBank/DDBJ whole genome shotgun (WGS) entry which is preliminary data.</text>
</comment>
<dbReference type="AlphaFoldDB" id="A0AAJ0IAY5"/>
<evidence type="ECO:0000313" key="2">
    <source>
        <dbReference type="EMBL" id="KAK3495171.1"/>
    </source>
</evidence>
<dbReference type="RefSeq" id="XP_062694600.1">
    <property type="nucleotide sequence ID" value="XM_062839713.1"/>
</dbReference>
<keyword evidence="3" id="KW-1185">Reference proteome</keyword>
<dbReference type="GeneID" id="87877335"/>
<evidence type="ECO:0000313" key="3">
    <source>
        <dbReference type="Proteomes" id="UP001285908"/>
    </source>
</evidence>
<gene>
    <name evidence="2" type="ORF">B0T23DRAFT_419768</name>
</gene>
<evidence type="ECO:0000256" key="1">
    <source>
        <dbReference type="SAM" id="MobiDB-lite"/>
    </source>
</evidence>
<protein>
    <submittedName>
        <fullName evidence="2">Uncharacterized protein</fullName>
    </submittedName>
</protein>